<organism evidence="1 2">
    <name type="scientific">Tsuneonella flava</name>
    <dbReference type="NCBI Taxonomy" id="2055955"/>
    <lineage>
        <taxon>Bacteria</taxon>
        <taxon>Pseudomonadati</taxon>
        <taxon>Pseudomonadota</taxon>
        <taxon>Alphaproteobacteria</taxon>
        <taxon>Sphingomonadales</taxon>
        <taxon>Erythrobacteraceae</taxon>
        <taxon>Tsuneonella</taxon>
    </lineage>
</organism>
<protein>
    <recommendedName>
        <fullName evidence="3">DUF2336 domain-containing protein</fullName>
    </recommendedName>
</protein>
<dbReference type="Proteomes" id="UP000663637">
    <property type="component" value="Chromosome"/>
</dbReference>
<proteinExistence type="predicted"/>
<evidence type="ECO:0008006" key="3">
    <source>
        <dbReference type="Google" id="ProtNLM"/>
    </source>
</evidence>
<dbReference type="InterPro" id="IPR016024">
    <property type="entry name" value="ARM-type_fold"/>
</dbReference>
<dbReference type="RefSeq" id="WP_205441175.1">
    <property type="nucleotide sequence ID" value="NZ_CP061510.1"/>
</dbReference>
<evidence type="ECO:0000313" key="1">
    <source>
        <dbReference type="EMBL" id="QSB43917.1"/>
    </source>
</evidence>
<reference evidence="1 2" key="1">
    <citation type="submission" date="2020-09" db="EMBL/GenBank/DDBJ databases">
        <title>Complete genome sequence of altererythrobacter flavus SS-21NJ, isolated from Dongying oil sludge in Shandong province.</title>
        <authorList>
            <person name="Sun S."/>
            <person name="Zhang Z."/>
        </authorList>
    </citation>
    <scope>NUCLEOTIDE SEQUENCE [LARGE SCALE GENOMIC DNA]</scope>
    <source>
        <strain evidence="1 2">SS-21NJ</strain>
    </source>
</reference>
<name>A0ABX7K8S0_9SPHN</name>
<keyword evidence="2" id="KW-1185">Reference proteome</keyword>
<evidence type="ECO:0000313" key="2">
    <source>
        <dbReference type="Proteomes" id="UP000663637"/>
    </source>
</evidence>
<gene>
    <name evidence="1" type="ORF">IDJ81_11235</name>
</gene>
<sequence>MTESGTSQSQAIPVESILRQELAVADALLGSIEPILGYLLTNHDQALFSDEIVSRVRGMSVDLAQQMLSVLAEATDPSEMHAFSDEALGILSEALIGDRDIACHCHALAVEAQLTSRLERQHGIDPVLSPLLQALIASDDAQVASLAMSVLTAHARFIQRQRRMQLVLSDLPADLFHRAVEKFSQFAESVSVESAAVAIGRLRQNYDERACRPALLERLVNETGNGVRAALFVSHAGVAIFLSALASMAKQPRDTVILSTNEQQSARLTLALLAAGLKHTEVEQQLMYFNPEVTLPEDFSMLRADRAASLLAESDCAVRG</sequence>
<dbReference type="EMBL" id="CP061510">
    <property type="protein sequence ID" value="QSB43917.1"/>
    <property type="molecule type" value="Genomic_DNA"/>
</dbReference>
<accession>A0ABX7K8S0</accession>
<dbReference type="SUPFAM" id="SSF48371">
    <property type="entry name" value="ARM repeat"/>
    <property type="match status" value="1"/>
</dbReference>